<proteinExistence type="predicted"/>
<evidence type="ECO:0000313" key="2">
    <source>
        <dbReference type="Proteomes" id="UP001500630"/>
    </source>
</evidence>
<dbReference type="EMBL" id="BAABDQ010000069">
    <property type="protein sequence ID" value="GAA3623159.1"/>
    <property type="molecule type" value="Genomic_DNA"/>
</dbReference>
<dbReference type="Proteomes" id="UP001500630">
    <property type="component" value="Unassembled WGS sequence"/>
</dbReference>
<sequence length="100" mass="11695">MFKAEERDLKRRQRRCRLDIFRMSEDRHRAQVIRIALPHRSIVSHPQQITDRPYIEFHLKAQVDTSVDGFTTIVTASRTSKVCAMRDDSHSVESSAEVSR</sequence>
<protein>
    <submittedName>
        <fullName evidence="1">Uncharacterized protein</fullName>
    </submittedName>
</protein>
<organism evidence="1 2">
    <name type="scientific">Nonomuraea rosea</name>
    <dbReference type="NCBI Taxonomy" id="638574"/>
    <lineage>
        <taxon>Bacteria</taxon>
        <taxon>Bacillati</taxon>
        <taxon>Actinomycetota</taxon>
        <taxon>Actinomycetes</taxon>
        <taxon>Streptosporangiales</taxon>
        <taxon>Streptosporangiaceae</taxon>
        <taxon>Nonomuraea</taxon>
    </lineage>
</organism>
<name>A0ABP7A1N8_9ACTN</name>
<gene>
    <name evidence="1" type="ORF">GCM10022419_131030</name>
</gene>
<evidence type="ECO:0000313" key="1">
    <source>
        <dbReference type="EMBL" id="GAA3623159.1"/>
    </source>
</evidence>
<accession>A0ABP7A1N8</accession>
<keyword evidence="2" id="KW-1185">Reference proteome</keyword>
<comment type="caution">
    <text evidence="1">The sequence shown here is derived from an EMBL/GenBank/DDBJ whole genome shotgun (WGS) entry which is preliminary data.</text>
</comment>
<reference evidence="2" key="1">
    <citation type="journal article" date="2019" name="Int. J. Syst. Evol. Microbiol.">
        <title>The Global Catalogue of Microorganisms (GCM) 10K type strain sequencing project: providing services to taxonomists for standard genome sequencing and annotation.</title>
        <authorList>
            <consortium name="The Broad Institute Genomics Platform"/>
            <consortium name="The Broad Institute Genome Sequencing Center for Infectious Disease"/>
            <person name="Wu L."/>
            <person name="Ma J."/>
        </authorList>
    </citation>
    <scope>NUCLEOTIDE SEQUENCE [LARGE SCALE GENOMIC DNA]</scope>
    <source>
        <strain evidence="2">JCM 17326</strain>
    </source>
</reference>